<evidence type="ECO:0000313" key="1">
    <source>
        <dbReference type="EMBL" id="PUZ63299.1"/>
    </source>
</evidence>
<accession>A0A2T7E646</accession>
<reference evidence="1 2" key="1">
    <citation type="submission" date="2018-04" db="EMBL/GenBank/DDBJ databases">
        <title>WGS assembly of Panicum hallii var. hallii HAL2.</title>
        <authorList>
            <person name="Lovell J."/>
            <person name="Jenkins J."/>
            <person name="Lowry D."/>
            <person name="Mamidi S."/>
            <person name="Sreedasyam A."/>
            <person name="Weng X."/>
            <person name="Barry K."/>
            <person name="Bonette J."/>
            <person name="Campitelli B."/>
            <person name="Daum C."/>
            <person name="Gordon S."/>
            <person name="Gould B."/>
            <person name="Lipzen A."/>
            <person name="MacQueen A."/>
            <person name="Palacio-Mejia J."/>
            <person name="Plott C."/>
            <person name="Shakirov E."/>
            <person name="Shu S."/>
            <person name="Yoshinaga Y."/>
            <person name="Zane M."/>
            <person name="Rokhsar D."/>
            <person name="Grimwood J."/>
            <person name="Schmutz J."/>
            <person name="Juenger T."/>
        </authorList>
    </citation>
    <scope>NUCLEOTIDE SEQUENCE [LARGE SCALE GENOMIC DNA]</scope>
    <source>
        <strain evidence="2">cv. HAL2</strain>
    </source>
</reference>
<protein>
    <submittedName>
        <fullName evidence="1">Uncharacterized protein</fullName>
    </submittedName>
</protein>
<evidence type="ECO:0000313" key="2">
    <source>
        <dbReference type="Proteomes" id="UP000244336"/>
    </source>
</evidence>
<dbReference type="EMBL" id="CM009751">
    <property type="protein sequence ID" value="PUZ63299.1"/>
    <property type="molecule type" value="Genomic_DNA"/>
</dbReference>
<dbReference type="Proteomes" id="UP000244336">
    <property type="component" value="Chromosome 3"/>
</dbReference>
<organism evidence="1 2">
    <name type="scientific">Panicum hallii var. hallii</name>
    <dbReference type="NCBI Taxonomy" id="1504633"/>
    <lineage>
        <taxon>Eukaryota</taxon>
        <taxon>Viridiplantae</taxon>
        <taxon>Streptophyta</taxon>
        <taxon>Embryophyta</taxon>
        <taxon>Tracheophyta</taxon>
        <taxon>Spermatophyta</taxon>
        <taxon>Magnoliopsida</taxon>
        <taxon>Liliopsida</taxon>
        <taxon>Poales</taxon>
        <taxon>Poaceae</taxon>
        <taxon>PACMAD clade</taxon>
        <taxon>Panicoideae</taxon>
        <taxon>Panicodae</taxon>
        <taxon>Paniceae</taxon>
        <taxon>Panicinae</taxon>
        <taxon>Panicum</taxon>
        <taxon>Panicum sect. Panicum</taxon>
    </lineage>
</organism>
<dbReference type="Gramene" id="PUZ63299">
    <property type="protein sequence ID" value="PUZ63299"/>
    <property type="gene ID" value="GQ55_3G056700"/>
</dbReference>
<keyword evidence="2" id="KW-1185">Reference proteome</keyword>
<dbReference type="AlphaFoldDB" id="A0A2T7E646"/>
<proteinExistence type="predicted"/>
<gene>
    <name evidence="1" type="ORF">GQ55_3G056700</name>
</gene>
<sequence>MLFNNKLEEFVQKIIIWKEGNCFDTGLEASLPIHDDQRERLVEVCQLLESSAMQFFTSHGWLFFCVLVFNFKLSVG</sequence>
<name>A0A2T7E646_9POAL</name>